<evidence type="ECO:0000313" key="2">
    <source>
        <dbReference type="Proteomes" id="UP000746690"/>
    </source>
</evidence>
<organism evidence="1 2">
    <name type="scientific">Flavivirga algicola</name>
    <dbReference type="NCBI Taxonomy" id="2729136"/>
    <lineage>
        <taxon>Bacteria</taxon>
        <taxon>Pseudomonadati</taxon>
        <taxon>Bacteroidota</taxon>
        <taxon>Flavobacteriia</taxon>
        <taxon>Flavobacteriales</taxon>
        <taxon>Flavobacteriaceae</taxon>
        <taxon>Flavivirga</taxon>
    </lineage>
</organism>
<comment type="caution">
    <text evidence="1">The sequence shown here is derived from an EMBL/GenBank/DDBJ whole genome shotgun (WGS) entry which is preliminary data.</text>
</comment>
<name>A0ABX1RV08_9FLAO</name>
<dbReference type="Proteomes" id="UP000746690">
    <property type="component" value="Unassembled WGS sequence"/>
</dbReference>
<protein>
    <recommendedName>
        <fullName evidence="3">YopX protein domain-containing protein</fullName>
    </recommendedName>
</protein>
<proteinExistence type="predicted"/>
<dbReference type="RefSeq" id="WP_169671864.1">
    <property type="nucleotide sequence ID" value="NZ_JABBHF010000004.1"/>
</dbReference>
<sequence length="114" mass="13278">MIKIYKVKWLSKEAGEAEVYLSDGYFNLMCFCHPFNQAIGDSVPQPLYTLNVKDIFILDDEEIFSVTKEEDSFDYKLTGQVINKDENQIKIGEFILELDNPLPNDVQVRDFIYL</sequence>
<gene>
    <name evidence="1" type="ORF">HHX25_07730</name>
</gene>
<dbReference type="EMBL" id="JABBHF010000004">
    <property type="protein sequence ID" value="NMH87389.1"/>
    <property type="molecule type" value="Genomic_DNA"/>
</dbReference>
<reference evidence="1 2" key="1">
    <citation type="submission" date="2020-04" db="EMBL/GenBank/DDBJ databases">
        <title>A Flavivirga sp. nov.</title>
        <authorList>
            <person name="Sun X."/>
        </authorList>
    </citation>
    <scope>NUCLEOTIDE SEQUENCE [LARGE SCALE GENOMIC DNA]</scope>
    <source>
        <strain evidence="1 2">Y03</strain>
    </source>
</reference>
<evidence type="ECO:0008006" key="3">
    <source>
        <dbReference type="Google" id="ProtNLM"/>
    </source>
</evidence>
<accession>A0ABX1RV08</accession>
<evidence type="ECO:0000313" key="1">
    <source>
        <dbReference type="EMBL" id="NMH87389.1"/>
    </source>
</evidence>
<keyword evidence="2" id="KW-1185">Reference proteome</keyword>